<dbReference type="PROSITE" id="PS00198">
    <property type="entry name" value="4FE4S_FER_1"/>
    <property type="match status" value="1"/>
</dbReference>
<feature type="binding site" evidence="7">
    <location>
        <position position="101"/>
    </location>
    <ligand>
        <name>[4Fe-4S] cluster</name>
        <dbReference type="ChEBI" id="CHEBI:49883"/>
        <label>3</label>
    </ligand>
</feature>
<feature type="domain" description="4Fe-4S ferredoxin-type" evidence="8">
    <location>
        <begin position="22"/>
        <end position="52"/>
    </location>
</feature>
<evidence type="ECO:0000256" key="2">
    <source>
        <dbReference type="ARBA" id="ARBA00022485"/>
    </source>
</evidence>
<gene>
    <name evidence="9" type="ORF">C7457_0329</name>
</gene>
<dbReference type="AlphaFoldDB" id="A0A420W812"/>
<dbReference type="Pfam" id="PF09163">
    <property type="entry name" value="Form-deh_trans"/>
    <property type="match status" value="1"/>
</dbReference>
<reference evidence="9 10" key="1">
    <citation type="submission" date="2018-10" db="EMBL/GenBank/DDBJ databases">
        <title>Genomic Encyclopedia of Type Strains, Phase IV (KMG-IV): sequencing the most valuable type-strain genomes for metagenomic binning, comparative biology and taxonomic classification.</title>
        <authorList>
            <person name="Goeker M."/>
        </authorList>
    </citation>
    <scope>NUCLEOTIDE SEQUENCE [LARGE SCALE GENOMIC DNA]</scope>
    <source>
        <strain evidence="9 10">DSM 15521</strain>
    </source>
</reference>
<feature type="binding site" evidence="7">
    <location>
        <position position="105"/>
    </location>
    <ligand>
        <name>[4Fe-4S] cluster</name>
        <dbReference type="ChEBI" id="CHEBI:49883"/>
        <label>4</label>
    </ligand>
</feature>
<dbReference type="EMBL" id="RBIE01000001">
    <property type="protein sequence ID" value="RKQ63457.1"/>
    <property type="molecule type" value="Genomic_DNA"/>
</dbReference>
<dbReference type="InterPro" id="IPR038384">
    <property type="entry name" value="Formate_DH_C_sf"/>
</dbReference>
<evidence type="ECO:0000256" key="4">
    <source>
        <dbReference type="ARBA" id="ARBA00022737"/>
    </source>
</evidence>
<feature type="binding site" evidence="7">
    <location>
        <position position="37"/>
    </location>
    <ligand>
        <name>[4Fe-4S] cluster</name>
        <dbReference type="ChEBI" id="CHEBI:49883"/>
        <label>1</label>
    </ligand>
</feature>
<proteinExistence type="predicted"/>
<dbReference type="RefSeq" id="WP_121169704.1">
    <property type="nucleotide sequence ID" value="NZ_RBIE01000001.1"/>
</dbReference>
<dbReference type="PANTHER" id="PTHR43545:SF6">
    <property type="entry name" value="FORMATE DEHYDROGENASE, NITRATE-INDUCIBLE, IRON-SULFUR SUBUNIT"/>
    <property type="match status" value="1"/>
</dbReference>
<feature type="binding site" evidence="7">
    <location>
        <position position="155"/>
    </location>
    <ligand>
        <name>[4Fe-4S] cluster</name>
        <dbReference type="ChEBI" id="CHEBI:49883"/>
        <label>2</label>
    </ligand>
</feature>
<feature type="binding site" evidence="7">
    <location>
        <position position="96"/>
    </location>
    <ligand>
        <name>[4Fe-4S] cluster</name>
        <dbReference type="ChEBI" id="CHEBI:49883"/>
        <label>3</label>
    </ligand>
</feature>
<keyword evidence="6 7" id="KW-0411">Iron-sulfur</keyword>
<keyword evidence="2 7" id="KW-0004">4Fe-4S</keyword>
<feature type="binding site" evidence="7">
    <location>
        <position position="31"/>
    </location>
    <ligand>
        <name>[4Fe-4S] cluster</name>
        <dbReference type="ChEBI" id="CHEBI:49883"/>
        <label>1</label>
    </ligand>
</feature>
<feature type="binding site" evidence="7">
    <location>
        <position position="131"/>
    </location>
    <ligand>
        <name>[4Fe-4S] cluster</name>
        <dbReference type="ChEBI" id="CHEBI:49883"/>
        <label>4</label>
    </ligand>
</feature>
<organism evidence="9 10">
    <name type="scientific">Thermovibrio guaymasensis</name>
    <dbReference type="NCBI Taxonomy" id="240167"/>
    <lineage>
        <taxon>Bacteria</taxon>
        <taxon>Pseudomonadati</taxon>
        <taxon>Aquificota</taxon>
        <taxon>Aquificia</taxon>
        <taxon>Desulfurobacteriales</taxon>
        <taxon>Desulfurobacteriaceae</taxon>
        <taxon>Thermovibrio</taxon>
    </lineage>
</organism>
<feature type="domain" description="4Fe-4S ferredoxin-type" evidence="8">
    <location>
        <begin position="84"/>
        <end position="115"/>
    </location>
</feature>
<dbReference type="SUPFAM" id="SSF54862">
    <property type="entry name" value="4Fe-4S ferredoxins"/>
    <property type="match status" value="1"/>
</dbReference>
<evidence type="ECO:0000259" key="8">
    <source>
        <dbReference type="PROSITE" id="PS51379"/>
    </source>
</evidence>
<comment type="subcellular location">
    <subcellularLocation>
        <location evidence="1">Cell envelope</location>
    </subcellularLocation>
</comment>
<feature type="domain" description="4Fe-4S ferredoxin-type" evidence="8">
    <location>
        <begin position="116"/>
        <end position="145"/>
    </location>
</feature>
<evidence type="ECO:0000313" key="9">
    <source>
        <dbReference type="EMBL" id="RKQ63457.1"/>
    </source>
</evidence>
<name>A0A420W812_9BACT</name>
<dbReference type="GO" id="GO:0030313">
    <property type="term" value="C:cell envelope"/>
    <property type="evidence" value="ECO:0007669"/>
    <property type="project" value="UniProtKB-SubCell"/>
</dbReference>
<dbReference type="GO" id="GO:0046872">
    <property type="term" value="F:metal ion binding"/>
    <property type="evidence" value="ECO:0007669"/>
    <property type="project" value="UniProtKB-KW"/>
</dbReference>
<comment type="cofactor">
    <cofactor evidence="7">
        <name>[4Fe-4S] cluster</name>
        <dbReference type="ChEBI" id="CHEBI:49883"/>
    </cofactor>
    <text evidence="7">Binds 4 [4Fe-4S] clusters per subunit.</text>
</comment>
<dbReference type="GO" id="GO:0015944">
    <property type="term" value="P:formate oxidation"/>
    <property type="evidence" value="ECO:0007669"/>
    <property type="project" value="InterPro"/>
</dbReference>
<dbReference type="PIRSF" id="PIRSF036298">
    <property type="entry name" value="FDH_4Fe4S"/>
    <property type="match status" value="1"/>
</dbReference>
<evidence type="ECO:0000256" key="3">
    <source>
        <dbReference type="ARBA" id="ARBA00022723"/>
    </source>
</evidence>
<feature type="binding site" evidence="7">
    <location>
        <position position="152"/>
    </location>
    <ligand>
        <name>[4Fe-4S] cluster</name>
        <dbReference type="ChEBI" id="CHEBI:49883"/>
        <label>2</label>
    </ligand>
</feature>
<dbReference type="PROSITE" id="PS51379">
    <property type="entry name" value="4FE4S_FER_2"/>
    <property type="match status" value="3"/>
</dbReference>
<evidence type="ECO:0000313" key="10">
    <source>
        <dbReference type="Proteomes" id="UP000280881"/>
    </source>
</evidence>
<feature type="binding site" evidence="7">
    <location>
        <position position="125"/>
    </location>
    <ligand>
        <name>[4Fe-4S] cluster</name>
        <dbReference type="ChEBI" id="CHEBI:49883"/>
        <label>4</label>
    </ligand>
</feature>
<feature type="binding site" evidence="7">
    <location>
        <position position="167"/>
    </location>
    <ligand>
        <name>[4Fe-4S] cluster</name>
        <dbReference type="ChEBI" id="CHEBI:49883"/>
        <label>2</label>
    </ligand>
</feature>
<feature type="binding site" evidence="7">
    <location>
        <position position="128"/>
    </location>
    <ligand>
        <name>[4Fe-4S] cluster</name>
        <dbReference type="ChEBI" id="CHEBI:49883"/>
        <label>4</label>
    </ligand>
</feature>
<dbReference type="InterPro" id="IPR014603">
    <property type="entry name" value="Formate_DH_Fe-S_su"/>
</dbReference>
<dbReference type="PANTHER" id="PTHR43545">
    <property type="entry name" value="FORMATE DEHYDROGENASE, NITRATE-INDUCIBLE, IRON-SULFUR SUBUNIT"/>
    <property type="match status" value="1"/>
</dbReference>
<keyword evidence="5 7" id="KW-0408">Iron</keyword>
<feature type="binding site" evidence="7">
    <location>
        <position position="34"/>
    </location>
    <ligand>
        <name>[4Fe-4S] cluster</name>
        <dbReference type="ChEBI" id="CHEBI:49883"/>
        <label>1</label>
    </ligand>
</feature>
<feature type="binding site" evidence="7">
    <location>
        <position position="135"/>
    </location>
    <ligand>
        <name>[4Fe-4S] cluster</name>
        <dbReference type="ChEBI" id="CHEBI:49883"/>
        <label>3</label>
    </ligand>
</feature>
<evidence type="ECO:0000256" key="1">
    <source>
        <dbReference type="ARBA" id="ARBA00004196"/>
    </source>
</evidence>
<dbReference type="InterPro" id="IPR017900">
    <property type="entry name" value="4Fe4S_Fe_S_CS"/>
</dbReference>
<sequence>MISGTMNKNSDLSLVDVNIKRKAILYDASKCTACRGCQGACKQWHDLPAEKTHNWGSYQNPKDLSPKTWLVIRFDEHLKEDGYPMWLFNRQSCFHCENPDCAAVCPTGAMTVRKDGVVFVNHDLCIGCGNCADACPFGVPHIDEKTEKSYKCNFCIDRIDNGLAPACVSACPTGALKYGEREELEREALKRVEKLREKGFSEANAYGVGDYKTNVILVLPFSPDKYSWIPPKPQHTQSVVWWKEVFSPLGALAIGASALGALFHYVTIGPKRVEEITSNEEEK</sequence>
<dbReference type="InterPro" id="IPR017896">
    <property type="entry name" value="4Fe4S_Fe-S-bd"/>
</dbReference>
<feature type="binding site" evidence="7">
    <location>
        <position position="171"/>
    </location>
    <ligand>
        <name>[4Fe-4S] cluster</name>
        <dbReference type="ChEBI" id="CHEBI:49883"/>
        <label>1</label>
    </ligand>
</feature>
<accession>A0A420W812</accession>
<dbReference type="Pfam" id="PF13247">
    <property type="entry name" value="Fer4_11"/>
    <property type="match status" value="1"/>
</dbReference>
<dbReference type="Gene3D" id="1.20.5.480">
    <property type="entry name" value="Single helix bin"/>
    <property type="match status" value="1"/>
</dbReference>
<feature type="binding site" evidence="7">
    <location>
        <position position="41"/>
    </location>
    <ligand>
        <name>[4Fe-4S] cluster</name>
        <dbReference type="ChEBI" id="CHEBI:49883"/>
        <label>2</label>
    </ligand>
</feature>
<dbReference type="Gene3D" id="3.30.70.20">
    <property type="match status" value="2"/>
</dbReference>
<dbReference type="GO" id="GO:0051539">
    <property type="term" value="F:4 iron, 4 sulfur cluster binding"/>
    <property type="evidence" value="ECO:0007669"/>
    <property type="project" value="UniProtKB-KW"/>
</dbReference>
<dbReference type="InterPro" id="IPR051555">
    <property type="entry name" value="FDH_Electron_Transfer_Unit"/>
</dbReference>
<dbReference type="InterPro" id="IPR015246">
    <property type="entry name" value="Formate_DH_TM"/>
</dbReference>
<keyword evidence="4" id="KW-0677">Repeat</keyword>
<keyword evidence="3 7" id="KW-0479">Metal-binding</keyword>
<dbReference type="GO" id="GO:0045333">
    <property type="term" value="P:cellular respiration"/>
    <property type="evidence" value="ECO:0007669"/>
    <property type="project" value="InterPro"/>
</dbReference>
<dbReference type="SUPFAM" id="SSF81597">
    <property type="entry name" value="Iron-sulfur subunit of formate dehydrogenase N, transmembrane anchor"/>
    <property type="match status" value="1"/>
</dbReference>
<evidence type="ECO:0000256" key="5">
    <source>
        <dbReference type="ARBA" id="ARBA00023004"/>
    </source>
</evidence>
<dbReference type="Proteomes" id="UP000280881">
    <property type="component" value="Unassembled WGS sequence"/>
</dbReference>
<protein>
    <submittedName>
        <fullName evidence="9">Formate dehydrogenase (Quinone-dependent) iron-sulfur subunit</fullName>
    </submittedName>
</protein>
<comment type="caution">
    <text evidence="9">The sequence shown here is derived from an EMBL/GenBank/DDBJ whole genome shotgun (WGS) entry which is preliminary data.</text>
</comment>
<dbReference type="OrthoDB" id="9779457at2"/>
<evidence type="ECO:0000256" key="6">
    <source>
        <dbReference type="ARBA" id="ARBA00023014"/>
    </source>
</evidence>
<feature type="binding site" evidence="7">
    <location>
        <position position="93"/>
    </location>
    <ligand>
        <name>[4Fe-4S] cluster</name>
        <dbReference type="ChEBI" id="CHEBI:49883"/>
        <label>3</label>
    </ligand>
</feature>
<keyword evidence="10" id="KW-1185">Reference proteome</keyword>
<evidence type="ECO:0000256" key="7">
    <source>
        <dbReference type="PIRSR" id="PIRSR036298-50"/>
    </source>
</evidence>